<comment type="caution">
    <text evidence="1">The sequence shown here is derived from an EMBL/GenBank/DDBJ whole genome shotgun (WGS) entry which is preliminary data.</text>
</comment>
<reference evidence="1 2" key="2">
    <citation type="journal article" date="2022" name="Mol. Ecol. Resour.">
        <title>The genomes of chicory, endive, great burdock and yacon provide insights into Asteraceae paleo-polyploidization history and plant inulin production.</title>
        <authorList>
            <person name="Fan W."/>
            <person name="Wang S."/>
            <person name="Wang H."/>
            <person name="Wang A."/>
            <person name="Jiang F."/>
            <person name="Liu H."/>
            <person name="Zhao H."/>
            <person name="Xu D."/>
            <person name="Zhang Y."/>
        </authorList>
    </citation>
    <scope>NUCLEOTIDE SEQUENCE [LARGE SCALE GENOMIC DNA]</scope>
    <source>
        <strain evidence="2">cv. Yunnan</strain>
        <tissue evidence="1">Leaves</tissue>
    </source>
</reference>
<protein>
    <submittedName>
        <fullName evidence="1">Uncharacterized protein</fullName>
    </submittedName>
</protein>
<accession>A0ACB9FSZ2</accession>
<sequence>MCLRDGSHAREDAQGSMNLDGNTNLDKSSSKPSLAGLELATSSEARSLVELQNRKLQPAVLDAEDLMQINPDDLEYMNLQWKMAMIAVRAKKYLQKVGKDKLQFGKKVGFDKSKLRCYNCQQLGHFAHECPKDKKKKIDCSGVKLIKMIEEEEEEKSKKAPTALMSKQLSNSESEGECALKIDNKGKGKAVADDVENSSYSEVTSDDEYFICSSDCVDKMQNYHAGNTFLIAKSDKLKRVNKELKQNEVTYTRKINALLKYNMNFKEYLNIKDVLIKDLRDKIIVVQSDLIKERVLISKWGMQRKILENCVDKQRSCFVKDGVGYKAVPHPDHFEPFPKPQVSNGLLRDDNSNFHDLYVSATNNTGHVDEKVLVDDVRSFNEFNKVDVRETIRDSREYIPIHKDSCLTEDVVLDKFGNPLIQDYDLSHEKPKKDDFIASEYHILMGNQESKKSVQIKISATTKIQSEIIVSNKVSVKGKSVDVKDKFIDVKDKPA</sequence>
<name>A0ACB9FSZ2_9ASTR</name>
<proteinExistence type="predicted"/>
<dbReference type="Proteomes" id="UP001056120">
    <property type="component" value="Linkage Group LG16"/>
</dbReference>
<gene>
    <name evidence="1" type="ORF">L1987_48452</name>
</gene>
<keyword evidence="2" id="KW-1185">Reference proteome</keyword>
<evidence type="ECO:0000313" key="2">
    <source>
        <dbReference type="Proteomes" id="UP001056120"/>
    </source>
</evidence>
<evidence type="ECO:0000313" key="1">
    <source>
        <dbReference type="EMBL" id="KAI3773913.1"/>
    </source>
</evidence>
<reference evidence="2" key="1">
    <citation type="journal article" date="2022" name="Mol. Ecol. Resour.">
        <title>The genomes of chicory, endive, great burdock and yacon provide insights into Asteraceae palaeo-polyploidization history and plant inulin production.</title>
        <authorList>
            <person name="Fan W."/>
            <person name="Wang S."/>
            <person name="Wang H."/>
            <person name="Wang A."/>
            <person name="Jiang F."/>
            <person name="Liu H."/>
            <person name="Zhao H."/>
            <person name="Xu D."/>
            <person name="Zhang Y."/>
        </authorList>
    </citation>
    <scope>NUCLEOTIDE SEQUENCE [LARGE SCALE GENOMIC DNA]</scope>
    <source>
        <strain evidence="2">cv. Yunnan</strain>
    </source>
</reference>
<organism evidence="1 2">
    <name type="scientific">Smallanthus sonchifolius</name>
    <dbReference type="NCBI Taxonomy" id="185202"/>
    <lineage>
        <taxon>Eukaryota</taxon>
        <taxon>Viridiplantae</taxon>
        <taxon>Streptophyta</taxon>
        <taxon>Embryophyta</taxon>
        <taxon>Tracheophyta</taxon>
        <taxon>Spermatophyta</taxon>
        <taxon>Magnoliopsida</taxon>
        <taxon>eudicotyledons</taxon>
        <taxon>Gunneridae</taxon>
        <taxon>Pentapetalae</taxon>
        <taxon>asterids</taxon>
        <taxon>campanulids</taxon>
        <taxon>Asterales</taxon>
        <taxon>Asteraceae</taxon>
        <taxon>Asteroideae</taxon>
        <taxon>Heliantheae alliance</taxon>
        <taxon>Millerieae</taxon>
        <taxon>Smallanthus</taxon>
    </lineage>
</organism>
<dbReference type="EMBL" id="CM042033">
    <property type="protein sequence ID" value="KAI3773913.1"/>
    <property type="molecule type" value="Genomic_DNA"/>
</dbReference>